<organism evidence="2 3">
    <name type="scientific">Lomentospora prolificans</name>
    <dbReference type="NCBI Taxonomy" id="41688"/>
    <lineage>
        <taxon>Eukaryota</taxon>
        <taxon>Fungi</taxon>
        <taxon>Dikarya</taxon>
        <taxon>Ascomycota</taxon>
        <taxon>Pezizomycotina</taxon>
        <taxon>Sordariomycetes</taxon>
        <taxon>Hypocreomycetidae</taxon>
        <taxon>Microascales</taxon>
        <taxon>Microascaceae</taxon>
        <taxon>Lomentospora</taxon>
    </lineage>
</organism>
<dbReference type="EMBL" id="NLAX01000008">
    <property type="protein sequence ID" value="PKS10293.1"/>
    <property type="molecule type" value="Genomic_DNA"/>
</dbReference>
<keyword evidence="3" id="KW-1185">Reference proteome</keyword>
<dbReference type="AlphaFoldDB" id="A0A2N3NCZ8"/>
<dbReference type="PANTHER" id="PTHR35179:SF2">
    <property type="entry name" value="START DOMAIN-CONTAINING PROTEIN"/>
    <property type="match status" value="1"/>
</dbReference>
<sequence>MIGIQRPQSALTARQAYRPRPRPPCRSLLEGLECHERETCPGFHNLELINKRRCIFGYGCWYMARGECKWIHTREEQYLAARTMMEKGLFDPMILKTANAKETAFGDWVGIKNVEVIASFSCLRGGEIAVPGLPPAFVRPTSRVDFDTRDMHLRKINPHSKPAEPPKFQPLAQALRFRRPDLSLVAGFQIVTTAGCLRRLTDFLYHGNNREFDSAQRIDIEVRENTLFMGRWEGDVRNHIHTGYGKQFEYRVTSFNTFPELKDTVSSHIAMAYEMGDLKMVVQAEIDAICCKCHTSSKVPWENPEAFAPPQRRISGGRYDVLSLDTGNEGEEPTYGTETITKEGTKILHVGREVDLSCCVEIKTRIEKAWSRPSSDFMTQLYFQRASKVFLALHKNGTFQPKDMWEWDATNAVRKWEADNQALLARLVKLLEDIKARAMAAANRAGGQCKMALVLGKGGPAVRGGMRKNWNATLFLREDRDSMLPEDL</sequence>
<dbReference type="InParanoid" id="A0A2N3NCZ8"/>
<protein>
    <submittedName>
        <fullName evidence="2">Uncharacterized protein</fullName>
    </submittedName>
</protein>
<reference evidence="2 3" key="1">
    <citation type="journal article" date="2017" name="G3 (Bethesda)">
        <title>First Draft Genome Sequence of the Pathogenic Fungus Lomentospora prolificans (Formerly Scedosporium prolificans).</title>
        <authorList>
            <person name="Luo R."/>
            <person name="Zimin A."/>
            <person name="Workman R."/>
            <person name="Fan Y."/>
            <person name="Pertea G."/>
            <person name="Grossman N."/>
            <person name="Wear M.P."/>
            <person name="Jia B."/>
            <person name="Miller H."/>
            <person name="Casadevall A."/>
            <person name="Timp W."/>
            <person name="Zhang S.X."/>
            <person name="Salzberg S.L."/>
        </authorList>
    </citation>
    <scope>NUCLEOTIDE SEQUENCE [LARGE SCALE GENOMIC DNA]</scope>
    <source>
        <strain evidence="2 3">JHH-5317</strain>
    </source>
</reference>
<feature type="compositionally biased region" description="Polar residues" evidence="1">
    <location>
        <begin position="1"/>
        <end position="12"/>
    </location>
</feature>
<evidence type="ECO:0000256" key="1">
    <source>
        <dbReference type="SAM" id="MobiDB-lite"/>
    </source>
</evidence>
<accession>A0A2N3NCZ8</accession>
<evidence type="ECO:0000313" key="3">
    <source>
        <dbReference type="Proteomes" id="UP000233524"/>
    </source>
</evidence>
<proteinExistence type="predicted"/>
<dbReference type="STRING" id="41688.A0A2N3NCZ8"/>
<name>A0A2N3NCZ8_9PEZI</name>
<evidence type="ECO:0000313" key="2">
    <source>
        <dbReference type="EMBL" id="PKS10293.1"/>
    </source>
</evidence>
<comment type="caution">
    <text evidence="2">The sequence shown here is derived from an EMBL/GenBank/DDBJ whole genome shotgun (WGS) entry which is preliminary data.</text>
</comment>
<dbReference type="Proteomes" id="UP000233524">
    <property type="component" value="Unassembled WGS sequence"/>
</dbReference>
<dbReference type="PANTHER" id="PTHR35179">
    <property type="entry name" value="PROTEIN CBG02620"/>
    <property type="match status" value="1"/>
</dbReference>
<feature type="region of interest" description="Disordered" evidence="1">
    <location>
        <begin position="1"/>
        <end position="22"/>
    </location>
</feature>
<dbReference type="VEuPathDB" id="FungiDB:jhhlp_002044"/>
<dbReference type="OrthoDB" id="420564at2759"/>
<gene>
    <name evidence="2" type="ORF">jhhlp_002044</name>
</gene>